<accession>A0A5B9MPF1</accession>
<dbReference type="KEGG" id="smam:Mal15_56230"/>
<protein>
    <submittedName>
        <fullName evidence="2">Helix-turn-helix domain protein</fullName>
    </submittedName>
</protein>
<evidence type="ECO:0000313" key="2">
    <source>
        <dbReference type="EMBL" id="QEG01546.1"/>
    </source>
</evidence>
<dbReference type="Pfam" id="PF12728">
    <property type="entry name" value="HTH_17"/>
    <property type="match status" value="1"/>
</dbReference>
<name>A0A5B9MPF1_9BACT</name>
<dbReference type="AlphaFoldDB" id="A0A5B9MPF1"/>
<sequence>MMLSKQVFQQEEEISMADGEVAMRLERIERLLESLIEQKRTKEYYSTAEVAQILNRAEFTVREWCRHGRVWAEKRGTGRGLSKEWMISREELERIENEGLLPI</sequence>
<dbReference type="Proteomes" id="UP000321353">
    <property type="component" value="Chromosome"/>
</dbReference>
<dbReference type="EMBL" id="CP036264">
    <property type="protein sequence ID" value="QEG01546.1"/>
    <property type="molecule type" value="Genomic_DNA"/>
</dbReference>
<dbReference type="RefSeq" id="WP_233903582.1">
    <property type="nucleotide sequence ID" value="NZ_CP036264.1"/>
</dbReference>
<dbReference type="InterPro" id="IPR041657">
    <property type="entry name" value="HTH_17"/>
</dbReference>
<proteinExistence type="predicted"/>
<organism evidence="2 3">
    <name type="scientific">Stieleria maiorica</name>
    <dbReference type="NCBI Taxonomy" id="2795974"/>
    <lineage>
        <taxon>Bacteria</taxon>
        <taxon>Pseudomonadati</taxon>
        <taxon>Planctomycetota</taxon>
        <taxon>Planctomycetia</taxon>
        <taxon>Pirellulales</taxon>
        <taxon>Pirellulaceae</taxon>
        <taxon>Stieleria</taxon>
    </lineage>
</organism>
<evidence type="ECO:0000313" key="3">
    <source>
        <dbReference type="Proteomes" id="UP000321353"/>
    </source>
</evidence>
<gene>
    <name evidence="2" type="ORF">Mal15_56230</name>
</gene>
<feature type="domain" description="Helix-turn-helix" evidence="1">
    <location>
        <begin position="44"/>
        <end position="94"/>
    </location>
</feature>
<reference evidence="2 3" key="1">
    <citation type="submission" date="2019-02" db="EMBL/GenBank/DDBJ databases">
        <title>Planctomycetal bacteria perform biofilm scaping via a novel small molecule.</title>
        <authorList>
            <person name="Jeske O."/>
            <person name="Boedeker C."/>
            <person name="Wiegand S."/>
            <person name="Breitling P."/>
            <person name="Kallscheuer N."/>
            <person name="Jogler M."/>
            <person name="Rohde M."/>
            <person name="Petersen J."/>
            <person name="Medema M.H."/>
            <person name="Surup F."/>
            <person name="Jogler C."/>
        </authorList>
    </citation>
    <scope>NUCLEOTIDE SEQUENCE [LARGE SCALE GENOMIC DNA]</scope>
    <source>
        <strain evidence="2 3">Mal15</strain>
    </source>
</reference>
<keyword evidence="3" id="KW-1185">Reference proteome</keyword>
<evidence type="ECO:0000259" key="1">
    <source>
        <dbReference type="Pfam" id="PF12728"/>
    </source>
</evidence>